<dbReference type="InterPro" id="IPR032319">
    <property type="entry name" value="CLP1_P"/>
</dbReference>
<keyword evidence="4" id="KW-0067">ATP-binding</keyword>
<reference evidence="6" key="1">
    <citation type="journal article" date="2020" name="mSystems">
        <title>Genome- and Community-Level Interaction Insights into Carbon Utilization and Element Cycling Functions of Hydrothermarchaeota in Hydrothermal Sediment.</title>
        <authorList>
            <person name="Zhou Z."/>
            <person name="Liu Y."/>
            <person name="Xu W."/>
            <person name="Pan J."/>
            <person name="Luo Z.H."/>
            <person name="Li M."/>
        </authorList>
    </citation>
    <scope>NUCLEOTIDE SEQUENCE [LARGE SCALE GENOMIC DNA]</scope>
    <source>
        <strain evidence="6">SpSt-548</strain>
    </source>
</reference>
<dbReference type="GO" id="GO:0051731">
    <property type="term" value="F:polynucleotide 5'-hydroxyl-kinase activity"/>
    <property type="evidence" value="ECO:0007669"/>
    <property type="project" value="InterPro"/>
</dbReference>
<dbReference type="Pfam" id="PF16575">
    <property type="entry name" value="CLP1_P"/>
    <property type="match status" value="1"/>
</dbReference>
<organism evidence="6">
    <name type="scientific">Desulfobacca acetoxidans</name>
    <dbReference type="NCBI Taxonomy" id="60893"/>
    <lineage>
        <taxon>Bacteria</taxon>
        <taxon>Pseudomonadati</taxon>
        <taxon>Thermodesulfobacteriota</taxon>
        <taxon>Desulfobaccia</taxon>
        <taxon>Desulfobaccales</taxon>
        <taxon>Desulfobaccaceae</taxon>
        <taxon>Desulfobacca</taxon>
    </lineage>
</organism>
<comment type="caution">
    <text evidence="6">The sequence shown here is derived from an EMBL/GenBank/DDBJ whole genome shotgun (WGS) entry which is preliminary data.</text>
</comment>
<keyword evidence="2" id="KW-0547">Nucleotide-binding</keyword>
<dbReference type="InterPro" id="IPR027417">
    <property type="entry name" value="P-loop_NTPase"/>
</dbReference>
<dbReference type="AlphaFoldDB" id="A0A7V4G8C8"/>
<accession>A0A7V4G8C8</accession>
<evidence type="ECO:0000313" key="6">
    <source>
        <dbReference type="EMBL" id="HGS05141.1"/>
    </source>
</evidence>
<evidence type="ECO:0000259" key="5">
    <source>
        <dbReference type="Pfam" id="PF16575"/>
    </source>
</evidence>
<proteinExistence type="predicted"/>
<dbReference type="GO" id="GO:0006396">
    <property type="term" value="P:RNA processing"/>
    <property type="evidence" value="ECO:0007669"/>
    <property type="project" value="InterPro"/>
</dbReference>
<keyword evidence="1" id="KW-0808">Transferase</keyword>
<sequence length="356" mass="38681">MSPDFDKTFPFLKNLDLPPAWEAAARRFLEGGGVTLVLGGTDTGKSTLCTYLVYRAYTAGLTVALLDLDLGQSHLGPPGSLGLNLYPPRFPGDAGLFPEGLYFIGQTSPVGAVLEVAVGARVLADYARSRGVTRLVVNTSGLIQGPAAHRLKRAKVELLQPRLLPALSRGEELAPLLAPLGAEEKILSLPVSARALIRTPEERRQYREHRFRRYFKEAQVLELPLASLRWRGYPFGWGLPLAPQDLLGISRRLGTAVWYGTGAAGRLTLLVEHLPPESPLGGAGEALHLLTPDQIFHHLVGLWGTGPCTLALGLLVPSDWRRGRLALLTPLPPSRVQEVRALSLGTIRLESQGREF</sequence>
<evidence type="ECO:0000256" key="4">
    <source>
        <dbReference type="ARBA" id="ARBA00022840"/>
    </source>
</evidence>
<keyword evidence="3" id="KW-0418">Kinase</keyword>
<evidence type="ECO:0000256" key="3">
    <source>
        <dbReference type="ARBA" id="ARBA00022777"/>
    </source>
</evidence>
<name>A0A7V4G8C8_9BACT</name>
<dbReference type="Gene3D" id="3.40.50.300">
    <property type="entry name" value="P-loop containing nucleotide triphosphate hydrolases"/>
    <property type="match status" value="1"/>
</dbReference>
<dbReference type="PANTHER" id="PTHR12755:SF3">
    <property type="entry name" value="POLYNUCLEOTIDE 5'-HYDROXYL-KINASE NOL9"/>
    <property type="match status" value="1"/>
</dbReference>
<dbReference type="SUPFAM" id="SSF52540">
    <property type="entry name" value="P-loop containing nucleoside triphosphate hydrolases"/>
    <property type="match status" value="1"/>
</dbReference>
<protein>
    <recommendedName>
        <fullName evidence="5">Clp1 P-loop domain-containing protein</fullName>
    </recommendedName>
</protein>
<feature type="domain" description="Clp1 P-loop" evidence="5">
    <location>
        <begin position="39"/>
        <end position="216"/>
    </location>
</feature>
<gene>
    <name evidence="6" type="ORF">ENT08_05290</name>
</gene>
<dbReference type="InterPro" id="IPR045116">
    <property type="entry name" value="Clp1/Grc3"/>
</dbReference>
<dbReference type="GO" id="GO:0005524">
    <property type="term" value="F:ATP binding"/>
    <property type="evidence" value="ECO:0007669"/>
    <property type="project" value="UniProtKB-KW"/>
</dbReference>
<dbReference type="PANTHER" id="PTHR12755">
    <property type="entry name" value="CLEAVAGE/POLYADENYLATION FACTOR IA SUBUNIT CLP1P"/>
    <property type="match status" value="1"/>
</dbReference>
<evidence type="ECO:0000256" key="2">
    <source>
        <dbReference type="ARBA" id="ARBA00022741"/>
    </source>
</evidence>
<dbReference type="EMBL" id="DSXI01000315">
    <property type="protein sequence ID" value="HGS05141.1"/>
    <property type="molecule type" value="Genomic_DNA"/>
</dbReference>
<evidence type="ECO:0000256" key="1">
    <source>
        <dbReference type="ARBA" id="ARBA00022679"/>
    </source>
</evidence>